<dbReference type="Gene3D" id="3.40.630.30">
    <property type="match status" value="1"/>
</dbReference>
<sequence>MTTTPTVATGTHVIRQARPEEYDAVGQLTYEGFGHHLPGAHRPDDARLSLLLDAAARAREGVLLVAEDVETGRLVGTASLLPFGSPLSRQAEDGEVELRLLAVLPEARRTGLGQKLLDESARLAAARGAARVVLDTAVDNEPSQRLYRRLGYVRRPEREKERPAPKVQLVVYTLDLPPVRG</sequence>
<dbReference type="InterPro" id="IPR016181">
    <property type="entry name" value="Acyl_CoA_acyltransferase"/>
</dbReference>
<dbReference type="Pfam" id="PF00583">
    <property type="entry name" value="Acetyltransf_1"/>
    <property type="match status" value="1"/>
</dbReference>
<dbReference type="InterPro" id="IPR000182">
    <property type="entry name" value="GNAT_dom"/>
</dbReference>
<dbReference type="PROSITE" id="PS51186">
    <property type="entry name" value="GNAT"/>
    <property type="match status" value="1"/>
</dbReference>
<keyword evidence="4" id="KW-1185">Reference proteome</keyword>
<dbReference type="RefSeq" id="WP_306878272.1">
    <property type="nucleotide sequence ID" value="NZ_JAUSSW010000005.1"/>
</dbReference>
<name>A0ABT9TLS4_PAENI</name>
<dbReference type="SUPFAM" id="SSF55729">
    <property type="entry name" value="Acyl-CoA N-acyltransferases (Nat)"/>
    <property type="match status" value="1"/>
</dbReference>
<evidence type="ECO:0000259" key="2">
    <source>
        <dbReference type="PROSITE" id="PS51186"/>
    </source>
</evidence>
<evidence type="ECO:0000313" key="4">
    <source>
        <dbReference type="Proteomes" id="UP001244563"/>
    </source>
</evidence>
<proteinExistence type="predicted"/>
<feature type="domain" description="N-acetyltransferase" evidence="2">
    <location>
        <begin position="12"/>
        <end position="177"/>
    </location>
</feature>
<protein>
    <submittedName>
        <fullName evidence="3">Ribosomal protein S18 acetylase RimI-like enzyme</fullName>
    </submittedName>
</protein>
<comment type="caution">
    <text evidence="3">The sequence shown here is derived from an EMBL/GenBank/DDBJ whole genome shotgun (WGS) entry which is preliminary data.</text>
</comment>
<dbReference type="PANTHER" id="PTHR13947:SF37">
    <property type="entry name" value="LD18367P"/>
    <property type="match status" value="1"/>
</dbReference>
<accession>A0ABT9TLS4</accession>
<reference evidence="3 4" key="1">
    <citation type="submission" date="2023-07" db="EMBL/GenBank/DDBJ databases">
        <title>Sorghum-associated microbial communities from plants grown in Nebraska, USA.</title>
        <authorList>
            <person name="Schachtman D."/>
        </authorList>
    </citation>
    <scope>NUCLEOTIDE SEQUENCE [LARGE SCALE GENOMIC DNA]</scope>
    <source>
        <strain evidence="3 4">CC523</strain>
    </source>
</reference>
<dbReference type="Proteomes" id="UP001244563">
    <property type="component" value="Unassembled WGS sequence"/>
</dbReference>
<dbReference type="EMBL" id="JAUSSW010000005">
    <property type="protein sequence ID" value="MDQ0102609.1"/>
    <property type="molecule type" value="Genomic_DNA"/>
</dbReference>
<dbReference type="InterPro" id="IPR050769">
    <property type="entry name" value="NAT_camello-type"/>
</dbReference>
<evidence type="ECO:0000313" key="3">
    <source>
        <dbReference type="EMBL" id="MDQ0102609.1"/>
    </source>
</evidence>
<dbReference type="PANTHER" id="PTHR13947">
    <property type="entry name" value="GNAT FAMILY N-ACETYLTRANSFERASE"/>
    <property type="match status" value="1"/>
</dbReference>
<keyword evidence="1" id="KW-0808">Transferase</keyword>
<dbReference type="CDD" id="cd04301">
    <property type="entry name" value="NAT_SF"/>
    <property type="match status" value="1"/>
</dbReference>
<gene>
    <name evidence="3" type="ORF">J2T10_002262</name>
</gene>
<evidence type="ECO:0000256" key="1">
    <source>
        <dbReference type="ARBA" id="ARBA00022679"/>
    </source>
</evidence>
<organism evidence="3 4">
    <name type="scientific">Paenarthrobacter nicotinovorans</name>
    <name type="common">Arthrobacter nicotinovorans</name>
    <dbReference type="NCBI Taxonomy" id="29320"/>
    <lineage>
        <taxon>Bacteria</taxon>
        <taxon>Bacillati</taxon>
        <taxon>Actinomycetota</taxon>
        <taxon>Actinomycetes</taxon>
        <taxon>Micrococcales</taxon>
        <taxon>Micrococcaceae</taxon>
        <taxon>Paenarthrobacter</taxon>
    </lineage>
</organism>